<dbReference type="Proteomes" id="UP000024635">
    <property type="component" value="Unassembled WGS sequence"/>
</dbReference>
<evidence type="ECO:0000259" key="2">
    <source>
        <dbReference type="PROSITE" id="PS50948"/>
    </source>
</evidence>
<dbReference type="CDD" id="cd01099">
    <property type="entry name" value="PAN_AP_HGF"/>
    <property type="match status" value="1"/>
</dbReference>
<comment type="caution">
    <text evidence="3">The sequence shown here is derived from an EMBL/GenBank/DDBJ whole genome shotgun (WGS) entry which is preliminary data.</text>
</comment>
<feature type="domain" description="Apple" evidence="2">
    <location>
        <begin position="499"/>
        <end position="573"/>
    </location>
</feature>
<dbReference type="PANTHER" id="PTHR47327">
    <property type="entry name" value="FI18240P1-RELATED"/>
    <property type="match status" value="1"/>
</dbReference>
<dbReference type="PROSITE" id="PS50948">
    <property type="entry name" value="PAN"/>
    <property type="match status" value="3"/>
</dbReference>
<evidence type="ECO:0000313" key="4">
    <source>
        <dbReference type="Proteomes" id="UP000024635"/>
    </source>
</evidence>
<dbReference type="AlphaFoldDB" id="A0A016VDI1"/>
<dbReference type="PANTHER" id="PTHR47327:SF11">
    <property type="entry name" value="PROTEIN CBG21204"/>
    <property type="match status" value="1"/>
</dbReference>
<dbReference type="GO" id="GO:0009653">
    <property type="term" value="P:anatomical structure morphogenesis"/>
    <property type="evidence" value="ECO:0007669"/>
    <property type="project" value="TreeGrafter"/>
</dbReference>
<dbReference type="OrthoDB" id="5814086at2759"/>
<protein>
    <recommendedName>
        <fullName evidence="2">Apple domain-containing protein</fullName>
    </recommendedName>
</protein>
<keyword evidence="4" id="KW-1185">Reference proteome</keyword>
<dbReference type="InterPro" id="IPR003609">
    <property type="entry name" value="Pan_app"/>
</dbReference>
<feature type="region of interest" description="Disordered" evidence="1">
    <location>
        <begin position="24"/>
        <end position="52"/>
    </location>
</feature>
<feature type="region of interest" description="Disordered" evidence="1">
    <location>
        <begin position="846"/>
        <end position="865"/>
    </location>
</feature>
<dbReference type="SUPFAM" id="SSF57414">
    <property type="entry name" value="Hairpin loop containing domain-like"/>
    <property type="match status" value="2"/>
</dbReference>
<feature type="compositionally biased region" description="Acidic residues" evidence="1">
    <location>
        <begin position="145"/>
        <end position="155"/>
    </location>
</feature>
<gene>
    <name evidence="3" type="primary">Acey_s0011.g1228</name>
    <name evidence="3" type="ORF">Y032_0011g1228</name>
</gene>
<feature type="domain" description="Apple" evidence="2">
    <location>
        <begin position="726"/>
        <end position="814"/>
    </location>
</feature>
<organism evidence="3 4">
    <name type="scientific">Ancylostoma ceylanicum</name>
    <dbReference type="NCBI Taxonomy" id="53326"/>
    <lineage>
        <taxon>Eukaryota</taxon>
        <taxon>Metazoa</taxon>
        <taxon>Ecdysozoa</taxon>
        <taxon>Nematoda</taxon>
        <taxon>Chromadorea</taxon>
        <taxon>Rhabditida</taxon>
        <taxon>Rhabditina</taxon>
        <taxon>Rhabditomorpha</taxon>
        <taxon>Strongyloidea</taxon>
        <taxon>Ancylostomatidae</taxon>
        <taxon>Ancylostomatinae</taxon>
        <taxon>Ancylostoma</taxon>
    </lineage>
</organism>
<accession>A0A016VDI1</accession>
<dbReference type="Gene3D" id="3.50.4.10">
    <property type="entry name" value="Hepatocyte Growth Factor"/>
    <property type="match status" value="2"/>
</dbReference>
<feature type="domain" description="Apple" evidence="2">
    <location>
        <begin position="631"/>
        <end position="717"/>
    </location>
</feature>
<proteinExistence type="predicted"/>
<sequence length="865" mass="96903">MTSSIPHSSGFYKLYLYLFQKNDIQPTNPARPPATGPNSSNRENPMGKDQQTVEQLLRSNPLLRNLAMFSGDIGERRDEGNSQRRHPLKIFTKNINKTNYKPTDNNFDNDYERVNETFFQEVEIADNDIRRLPTGRSLSSTDASDASDSDVAEENVDGEPFAVTESLLRSLESVDTEVTIPARLEKRSPSIKLTFSEEFTPPPTIPTKKKNETVLGLNKSQFQGYLYLKEMDDLRGSRLDEQSGEDFFSRVSTPNQGGRSGELPLVQEKFHQQDVIAVPRERGGYVVSGTRYYVDNRVDGDVREDTDVMQDEYKLRESTKEFAEMKEDPRFAVEMELSQMKKRRSRRRFVQKGTKTHDSQNSVEATLGKTTLFDPEPPSTVEMMKKGGRVFERRSTDIGGKMITVELANKLLHGVDLIVRPGSVVHGTMPHGEVTNDVQNGNIDKRNQIALMDSLVRPLNHAAPLFEENNEVPNSSEIRSNPRSSILAVESDARLVNSCFYMQADAVLSGVDPIEKASGMSEMECLSLCAREDSCLSLNYAGSVSTCEMFNTTEGPTAAVKPLLGYTYYMPKRKDLKSCMSDILSTENTLPESVVGVRCSSAEPCSAPELRMVESRARIAIYRLFSSRAECSNESAVLFIRSAGSRNKMGSNLDTVININEDDCLFSCLRNKAVDTHSIECVSAEYEEEHERCTLSSEPRKNELSLHKHTTFYEKICVSTAVANQCSGAAVDRRANIVIVGSLRDTASTANPEECIEKCVMAERELGFQCLSVMYYYDETVLNCILNDASAKTNPESLAEEDRAIVDYFGVDDCYGMPEVEDTRQKFFKNFPLKVEDDIIGANQTPGSRVEVLRRTRSSPNPPPR</sequence>
<evidence type="ECO:0000313" key="3">
    <source>
        <dbReference type="EMBL" id="EYC25480.1"/>
    </source>
</evidence>
<dbReference type="EMBL" id="JARK01001347">
    <property type="protein sequence ID" value="EYC25480.1"/>
    <property type="molecule type" value="Genomic_DNA"/>
</dbReference>
<reference evidence="4" key="1">
    <citation type="journal article" date="2015" name="Nat. Genet.">
        <title>The genome and transcriptome of the zoonotic hookworm Ancylostoma ceylanicum identify infection-specific gene families.</title>
        <authorList>
            <person name="Schwarz E.M."/>
            <person name="Hu Y."/>
            <person name="Antoshechkin I."/>
            <person name="Miller M.M."/>
            <person name="Sternberg P.W."/>
            <person name="Aroian R.V."/>
        </authorList>
    </citation>
    <scope>NUCLEOTIDE SEQUENCE</scope>
    <source>
        <strain evidence="4">HY135</strain>
    </source>
</reference>
<dbReference type="SMART" id="SM00473">
    <property type="entry name" value="PAN_AP"/>
    <property type="match status" value="3"/>
</dbReference>
<dbReference type="InterPro" id="IPR052774">
    <property type="entry name" value="Celegans_DevNeuronal_Protein"/>
</dbReference>
<feature type="region of interest" description="Disordered" evidence="1">
    <location>
        <begin position="132"/>
        <end position="155"/>
    </location>
</feature>
<feature type="compositionally biased region" description="Polar residues" evidence="1">
    <location>
        <begin position="36"/>
        <end position="52"/>
    </location>
</feature>
<name>A0A016VDI1_9BILA</name>
<dbReference type="Pfam" id="PF00024">
    <property type="entry name" value="PAN_1"/>
    <property type="match status" value="3"/>
</dbReference>
<evidence type="ECO:0000256" key="1">
    <source>
        <dbReference type="SAM" id="MobiDB-lite"/>
    </source>
</evidence>